<dbReference type="SUPFAM" id="SSF47616">
    <property type="entry name" value="GST C-terminal domain-like"/>
    <property type="match status" value="1"/>
</dbReference>
<sequence length="219" mass="24460">MTTASRPTLVIGNKNYSSWSLRPWLLLRQHGVEFDEVRLPLDTPEFYATIGKYSPTGRVPVLIDGELVVWDSLAILEYSSERWLDGAGWPQQRAARALARAVSAEMHSGFQNLRTQCPMDCVRRSTDPVSAEVQRDIERIGVLWRDCRARHGAGGPFLFGGFSIADAMYAPVALRIISYGIEVGPVERGYIDALLALPALREWLSDADAEQRAAKRDSR</sequence>
<dbReference type="EMBL" id="JANFQO010000005">
    <property type="protein sequence ID" value="MCQ4164483.1"/>
    <property type="molecule type" value="Genomic_DNA"/>
</dbReference>
<dbReference type="Pfam" id="PF13409">
    <property type="entry name" value="GST_N_2"/>
    <property type="match status" value="1"/>
</dbReference>
<gene>
    <name evidence="2" type="ORF">NM961_07145</name>
</gene>
<keyword evidence="3" id="KW-1185">Reference proteome</keyword>
<evidence type="ECO:0000313" key="2">
    <source>
        <dbReference type="EMBL" id="MCQ4164483.1"/>
    </source>
</evidence>
<feature type="domain" description="GST N-terminal" evidence="1">
    <location>
        <begin position="7"/>
        <end position="87"/>
    </location>
</feature>
<dbReference type="Proteomes" id="UP001165498">
    <property type="component" value="Unassembled WGS sequence"/>
</dbReference>
<dbReference type="Gene3D" id="3.40.30.10">
    <property type="entry name" value="Glutaredoxin"/>
    <property type="match status" value="1"/>
</dbReference>
<dbReference type="RefSeq" id="WP_255913227.1">
    <property type="nucleotide sequence ID" value="NZ_JANFQO010000005.1"/>
</dbReference>
<dbReference type="InterPro" id="IPR036249">
    <property type="entry name" value="Thioredoxin-like_sf"/>
</dbReference>
<dbReference type="PANTHER" id="PTHR42673">
    <property type="entry name" value="MALEYLACETOACETATE ISOMERASE"/>
    <property type="match status" value="1"/>
</dbReference>
<dbReference type="Pfam" id="PF13410">
    <property type="entry name" value="GST_C_2"/>
    <property type="match status" value="1"/>
</dbReference>
<accession>A0ABT1QQD2</accession>
<evidence type="ECO:0000313" key="3">
    <source>
        <dbReference type="Proteomes" id="UP001165498"/>
    </source>
</evidence>
<dbReference type="InterPro" id="IPR004045">
    <property type="entry name" value="Glutathione_S-Trfase_N"/>
</dbReference>
<dbReference type="CDD" id="cd03043">
    <property type="entry name" value="GST_N_1"/>
    <property type="match status" value="1"/>
</dbReference>
<dbReference type="InterPro" id="IPR036282">
    <property type="entry name" value="Glutathione-S-Trfase_C_sf"/>
</dbReference>
<dbReference type="PANTHER" id="PTHR42673:SF4">
    <property type="entry name" value="MALEYLACETOACETATE ISOMERASE"/>
    <property type="match status" value="1"/>
</dbReference>
<reference evidence="2" key="1">
    <citation type="submission" date="2022-07" db="EMBL/GenBank/DDBJ databases">
        <title>Tahibacter sp., a new gammaproteobacterium isolated from the silt sample collected at pig farm.</title>
        <authorList>
            <person name="Chen H."/>
        </authorList>
    </citation>
    <scope>NUCLEOTIDE SEQUENCE</scope>
    <source>
        <strain evidence="2">P2K</strain>
    </source>
</reference>
<dbReference type="PROSITE" id="PS50404">
    <property type="entry name" value="GST_NTER"/>
    <property type="match status" value="1"/>
</dbReference>
<evidence type="ECO:0000259" key="1">
    <source>
        <dbReference type="PROSITE" id="PS50404"/>
    </source>
</evidence>
<name>A0ABT1QQD2_9GAMM</name>
<dbReference type="SUPFAM" id="SSF52833">
    <property type="entry name" value="Thioredoxin-like"/>
    <property type="match status" value="1"/>
</dbReference>
<proteinExistence type="predicted"/>
<comment type="caution">
    <text evidence="2">The sequence shown here is derived from an EMBL/GenBank/DDBJ whole genome shotgun (WGS) entry which is preliminary data.</text>
</comment>
<dbReference type="Gene3D" id="1.20.1050.10">
    <property type="match status" value="1"/>
</dbReference>
<organism evidence="2 3">
    <name type="scientific">Tahibacter harae</name>
    <dbReference type="NCBI Taxonomy" id="2963937"/>
    <lineage>
        <taxon>Bacteria</taxon>
        <taxon>Pseudomonadati</taxon>
        <taxon>Pseudomonadota</taxon>
        <taxon>Gammaproteobacteria</taxon>
        <taxon>Lysobacterales</taxon>
        <taxon>Rhodanobacteraceae</taxon>
        <taxon>Tahibacter</taxon>
    </lineage>
</organism>
<protein>
    <submittedName>
        <fullName evidence="2">Glutathione S-transferase family protein</fullName>
    </submittedName>
</protein>
<dbReference type="CDD" id="cd03194">
    <property type="entry name" value="GST_C_3"/>
    <property type="match status" value="1"/>
</dbReference>